<keyword evidence="1" id="KW-0472">Membrane</keyword>
<dbReference type="SMART" id="SM00267">
    <property type="entry name" value="GGDEF"/>
    <property type="match status" value="1"/>
</dbReference>
<dbReference type="Gene3D" id="3.30.70.270">
    <property type="match status" value="1"/>
</dbReference>
<evidence type="ECO:0000313" key="4">
    <source>
        <dbReference type="EMBL" id="GIJ02455.1"/>
    </source>
</evidence>
<dbReference type="InterPro" id="IPR052155">
    <property type="entry name" value="Biofilm_reg_signaling"/>
</dbReference>
<dbReference type="PANTHER" id="PTHR44757">
    <property type="entry name" value="DIGUANYLATE CYCLASE DGCP"/>
    <property type="match status" value="1"/>
</dbReference>
<evidence type="ECO:0000259" key="2">
    <source>
        <dbReference type="PROSITE" id="PS50883"/>
    </source>
</evidence>
<dbReference type="Proteomes" id="UP000652013">
    <property type="component" value="Unassembled WGS sequence"/>
</dbReference>
<gene>
    <name evidence="4" type="ORF">Sya03_18070</name>
</gene>
<dbReference type="SUPFAM" id="SSF55073">
    <property type="entry name" value="Nucleotide cyclase"/>
    <property type="match status" value="1"/>
</dbReference>
<dbReference type="InterPro" id="IPR000160">
    <property type="entry name" value="GGDEF_dom"/>
</dbReference>
<dbReference type="CDD" id="cd01948">
    <property type="entry name" value="EAL"/>
    <property type="match status" value="1"/>
</dbReference>
<feature type="transmembrane region" description="Helical" evidence="1">
    <location>
        <begin position="20"/>
        <end position="38"/>
    </location>
</feature>
<dbReference type="InterPro" id="IPR029787">
    <property type="entry name" value="Nucleotide_cyclase"/>
</dbReference>
<feature type="transmembrane region" description="Helical" evidence="1">
    <location>
        <begin position="234"/>
        <end position="252"/>
    </location>
</feature>
<feature type="transmembrane region" description="Helical" evidence="1">
    <location>
        <begin position="179"/>
        <end position="197"/>
    </location>
</feature>
<dbReference type="SUPFAM" id="SSF141868">
    <property type="entry name" value="EAL domain-like"/>
    <property type="match status" value="1"/>
</dbReference>
<name>A0A8J3Y6Z4_9ACTN</name>
<keyword evidence="5" id="KW-1185">Reference proteome</keyword>
<dbReference type="InterPro" id="IPR001633">
    <property type="entry name" value="EAL_dom"/>
</dbReference>
<protein>
    <recommendedName>
        <fullName evidence="6">Diguanylate cyclase/phosphodiesterase</fullName>
    </recommendedName>
</protein>
<feature type="transmembrane region" description="Helical" evidence="1">
    <location>
        <begin position="44"/>
        <end position="64"/>
    </location>
</feature>
<sequence length="762" mass="81722">MDQRIRAFPLWCRRNRPTLIAAAVAVVASALFLLNELGPTVPVGLIWLSAPVSAVLATAYCARTSRQPFLTAQARAYWRTVTGAVAMVGVGALSGAADAVLNPHMTVRQPPLPALASYSVALFLLLWALYRIPVNAGSNGERLRVWLDAATVALGTGVFLWHFFTNTGVPGSGDANAEFWMLAMVLIGIGAVAKVALSNDGVIDRGSLRLMAAALIAGSLGTVPQRLLIEQPKYNAILYVIPVVLFYVVWSAEQQRRAGPVTALPGRRNPFSVLPYLAVVAVDALLLSLVAARQTAHLPPVATGAVLLTALVVIRQVTAYRENRSLLDRLEHGATHDALTQLPNRAYFAERLQHALANNNGRPLSVALIDLDSFKTINDTLGHGTGDALLVAVGRRLAAQLTEHDTVARLGGDEFVVVLDGTDPTGADIAVQRMLDSLSSPFWADGHELLVSASIGVADGRDGDNASELLRQADVAMYAAKRQGGASHLHYRPDMGGSSNDHAHLGAELRAALGTDQLFLLYQPLVSLDDASMVGVEALIRWKHPERGLVSPADFIPLAERTGLILPLGRWVLARACRQAVTWTERYGDAAPQVINVNVSARELREATFPDQVAEILAETGLPPHRLVLEITETTVLTLGASVTNLHALREMGIRVALDDFGTGQSTLTLLHDCPVDELKLDRSFTQSDAGDRRDTMAVAVIQLARALGLDTVAEGVETAQQADRLRALGYEVVQGFYFARPLSVEQVEGELAAAHTPARVA</sequence>
<keyword evidence="1" id="KW-0812">Transmembrane</keyword>
<organism evidence="4 5">
    <name type="scientific">Spirilliplanes yamanashiensis</name>
    <dbReference type="NCBI Taxonomy" id="42233"/>
    <lineage>
        <taxon>Bacteria</taxon>
        <taxon>Bacillati</taxon>
        <taxon>Actinomycetota</taxon>
        <taxon>Actinomycetes</taxon>
        <taxon>Micromonosporales</taxon>
        <taxon>Micromonosporaceae</taxon>
        <taxon>Spirilliplanes</taxon>
    </lineage>
</organism>
<dbReference type="InterPro" id="IPR035919">
    <property type="entry name" value="EAL_sf"/>
</dbReference>
<dbReference type="Gene3D" id="3.20.20.450">
    <property type="entry name" value="EAL domain"/>
    <property type="match status" value="1"/>
</dbReference>
<feature type="transmembrane region" description="Helical" evidence="1">
    <location>
        <begin position="273"/>
        <end position="291"/>
    </location>
</feature>
<feature type="domain" description="GGDEF" evidence="3">
    <location>
        <begin position="362"/>
        <end position="493"/>
    </location>
</feature>
<dbReference type="AlphaFoldDB" id="A0A8J3Y6Z4"/>
<evidence type="ECO:0000256" key="1">
    <source>
        <dbReference type="SAM" id="Phobius"/>
    </source>
</evidence>
<keyword evidence="1" id="KW-1133">Transmembrane helix</keyword>
<dbReference type="PANTHER" id="PTHR44757:SF2">
    <property type="entry name" value="BIOFILM ARCHITECTURE MAINTENANCE PROTEIN MBAA"/>
    <property type="match status" value="1"/>
</dbReference>
<dbReference type="CDD" id="cd01949">
    <property type="entry name" value="GGDEF"/>
    <property type="match status" value="1"/>
</dbReference>
<feature type="transmembrane region" description="Helical" evidence="1">
    <location>
        <begin position="76"/>
        <end position="95"/>
    </location>
</feature>
<reference evidence="4" key="1">
    <citation type="submission" date="2021-01" db="EMBL/GenBank/DDBJ databases">
        <title>Whole genome shotgun sequence of Spirilliplanes yamanashiensis NBRC 15828.</title>
        <authorList>
            <person name="Komaki H."/>
            <person name="Tamura T."/>
        </authorList>
    </citation>
    <scope>NUCLEOTIDE SEQUENCE</scope>
    <source>
        <strain evidence="4">NBRC 15828</strain>
    </source>
</reference>
<feature type="transmembrane region" description="Helical" evidence="1">
    <location>
        <begin position="297"/>
        <end position="314"/>
    </location>
</feature>
<proteinExistence type="predicted"/>
<dbReference type="RefSeq" id="WP_203937764.1">
    <property type="nucleotide sequence ID" value="NZ_BAAAGJ010000012.1"/>
</dbReference>
<evidence type="ECO:0008006" key="6">
    <source>
        <dbReference type="Google" id="ProtNLM"/>
    </source>
</evidence>
<dbReference type="Pfam" id="PF00990">
    <property type="entry name" value="GGDEF"/>
    <property type="match status" value="1"/>
</dbReference>
<dbReference type="SMART" id="SM00052">
    <property type="entry name" value="EAL"/>
    <property type="match status" value="1"/>
</dbReference>
<feature type="transmembrane region" description="Helical" evidence="1">
    <location>
        <begin position="115"/>
        <end position="133"/>
    </location>
</feature>
<feature type="domain" description="EAL" evidence="2">
    <location>
        <begin position="502"/>
        <end position="756"/>
    </location>
</feature>
<comment type="caution">
    <text evidence="4">The sequence shown here is derived from an EMBL/GenBank/DDBJ whole genome shotgun (WGS) entry which is preliminary data.</text>
</comment>
<evidence type="ECO:0000259" key="3">
    <source>
        <dbReference type="PROSITE" id="PS50887"/>
    </source>
</evidence>
<feature type="transmembrane region" description="Helical" evidence="1">
    <location>
        <begin position="145"/>
        <end position="164"/>
    </location>
</feature>
<dbReference type="PROSITE" id="PS50887">
    <property type="entry name" value="GGDEF"/>
    <property type="match status" value="1"/>
</dbReference>
<dbReference type="EMBL" id="BOOY01000010">
    <property type="protein sequence ID" value="GIJ02455.1"/>
    <property type="molecule type" value="Genomic_DNA"/>
</dbReference>
<dbReference type="PROSITE" id="PS50883">
    <property type="entry name" value="EAL"/>
    <property type="match status" value="1"/>
</dbReference>
<accession>A0A8J3Y6Z4</accession>
<dbReference type="Pfam" id="PF00563">
    <property type="entry name" value="EAL"/>
    <property type="match status" value="1"/>
</dbReference>
<dbReference type="NCBIfam" id="TIGR00254">
    <property type="entry name" value="GGDEF"/>
    <property type="match status" value="1"/>
</dbReference>
<evidence type="ECO:0000313" key="5">
    <source>
        <dbReference type="Proteomes" id="UP000652013"/>
    </source>
</evidence>
<dbReference type="InterPro" id="IPR043128">
    <property type="entry name" value="Rev_trsase/Diguanyl_cyclase"/>
</dbReference>